<proteinExistence type="predicted"/>
<reference evidence="2 3" key="1">
    <citation type="submission" date="2024-01" db="EMBL/GenBank/DDBJ databases">
        <title>Comparative genomics of Cryptococcus and Kwoniella reveals pathogenesis evolution and contrasting modes of karyotype evolution via chromosome fusion or intercentromeric recombination.</title>
        <authorList>
            <person name="Coelho M.A."/>
            <person name="David-Palma M."/>
            <person name="Shea T."/>
            <person name="Bowers K."/>
            <person name="McGinley-Smith S."/>
            <person name="Mohammad A.W."/>
            <person name="Gnirke A."/>
            <person name="Yurkov A.M."/>
            <person name="Nowrousian M."/>
            <person name="Sun S."/>
            <person name="Cuomo C.A."/>
            <person name="Heitman J."/>
        </authorList>
    </citation>
    <scope>NUCLEOTIDE SEQUENCE [LARGE SCALE GENOMIC DNA]</scope>
    <source>
        <strain evidence="2">CBS 11374</strain>
    </source>
</reference>
<sequence>MSANSLSYFDKAHCTPCSSSGTATTGYHTMYEAVTSSNAQWQSWNNHTQLRPKFPSQQTDETPLGYPSNVVDADPRPDPKYTYRSSIDTDIPASLPIMIDGNTTASVSQGPVDYDTLLDVCHNGQVMHLNLCIGKAIENYTLDQLESAYQLGSVTIGRSEHSTSRSMNELQIVSMDDAKSEGLFPNLGTRFTLSHWMVRESISSHGLSDCDRYRKRTRYLEKKRKKRNKPREAIDSTVPNTVARKLYEIDEIVPQVDYPSTFASCYYDGKDILTEITNSLKKNYSVADLKFFRNQGSRTVTINDRPVVVRAVDIVAEENLTFKDIYHRDPEKRETSNILVSQCLEEAITNHDKPGKRQFRRRKRYKESTNTSDEDAQIVDSEYTTNDATSYTPGSDPRPEALDLTTASLDYVQSMDDQSIETDRAELTSLSRVRSRREADPFFVRGYSRNIKDLLDL</sequence>
<evidence type="ECO:0000256" key="1">
    <source>
        <dbReference type="SAM" id="MobiDB-lite"/>
    </source>
</evidence>
<keyword evidence="3" id="KW-1185">Reference proteome</keyword>
<evidence type="ECO:0000313" key="2">
    <source>
        <dbReference type="EMBL" id="WRT66109.1"/>
    </source>
</evidence>
<feature type="region of interest" description="Disordered" evidence="1">
    <location>
        <begin position="51"/>
        <end position="77"/>
    </location>
</feature>
<evidence type="ECO:0000313" key="3">
    <source>
        <dbReference type="Proteomes" id="UP001329825"/>
    </source>
</evidence>
<gene>
    <name evidence="2" type="ORF">IL334_003062</name>
</gene>
<feature type="compositionally biased region" description="Basic residues" evidence="1">
    <location>
        <begin position="356"/>
        <end position="365"/>
    </location>
</feature>
<dbReference type="GeneID" id="87955193"/>
<dbReference type="Proteomes" id="UP001329825">
    <property type="component" value="Chromosome 4"/>
</dbReference>
<dbReference type="RefSeq" id="XP_062790849.1">
    <property type="nucleotide sequence ID" value="XM_062934798.1"/>
</dbReference>
<feature type="region of interest" description="Disordered" evidence="1">
    <location>
        <begin position="351"/>
        <end position="376"/>
    </location>
</feature>
<protein>
    <recommendedName>
        <fullName evidence="4">Grh/CP2 DB domain-containing protein</fullName>
    </recommendedName>
</protein>
<accession>A0ABZ1CY91</accession>
<name>A0ABZ1CY91_9TREE</name>
<dbReference type="EMBL" id="CP141884">
    <property type="protein sequence ID" value="WRT66109.1"/>
    <property type="molecule type" value="Genomic_DNA"/>
</dbReference>
<evidence type="ECO:0008006" key="4">
    <source>
        <dbReference type="Google" id="ProtNLM"/>
    </source>
</evidence>
<organism evidence="2 3">
    <name type="scientific">Kwoniella shivajii</name>
    <dbReference type="NCBI Taxonomy" id="564305"/>
    <lineage>
        <taxon>Eukaryota</taxon>
        <taxon>Fungi</taxon>
        <taxon>Dikarya</taxon>
        <taxon>Basidiomycota</taxon>
        <taxon>Agaricomycotina</taxon>
        <taxon>Tremellomycetes</taxon>
        <taxon>Tremellales</taxon>
        <taxon>Cryptococcaceae</taxon>
        <taxon>Kwoniella</taxon>
    </lineage>
</organism>
<feature type="compositionally biased region" description="Polar residues" evidence="1">
    <location>
        <begin position="51"/>
        <end position="61"/>
    </location>
</feature>